<dbReference type="NCBIfam" id="NF008919">
    <property type="entry name" value="PRK12280.1-3"/>
    <property type="match status" value="1"/>
</dbReference>
<organism evidence="9 10">
    <name type="scientific">Mycoplasmopsis meleagridis ATCC 25294</name>
    <dbReference type="NCBI Taxonomy" id="1264554"/>
    <lineage>
        <taxon>Bacteria</taxon>
        <taxon>Bacillati</taxon>
        <taxon>Mycoplasmatota</taxon>
        <taxon>Mycoplasmoidales</taxon>
        <taxon>Metamycoplasmataceae</taxon>
        <taxon>Mycoplasmopsis</taxon>
    </lineage>
</organism>
<dbReference type="Pfam" id="PF00276">
    <property type="entry name" value="Ribosomal_L23"/>
    <property type="match status" value="1"/>
</dbReference>
<evidence type="ECO:0000256" key="5">
    <source>
        <dbReference type="ARBA" id="ARBA00023274"/>
    </source>
</evidence>
<keyword evidence="4 6" id="KW-0689">Ribosomal protein</keyword>
<evidence type="ECO:0000256" key="4">
    <source>
        <dbReference type="ARBA" id="ARBA00022980"/>
    </source>
</evidence>
<evidence type="ECO:0000256" key="6">
    <source>
        <dbReference type="HAMAP-Rule" id="MF_01369"/>
    </source>
</evidence>
<dbReference type="RefSeq" id="WP_046096718.1">
    <property type="nucleotide sequence ID" value="NZ_JZXN01000009.1"/>
</dbReference>
<evidence type="ECO:0000256" key="8">
    <source>
        <dbReference type="SAM" id="MobiDB-lite"/>
    </source>
</evidence>
<evidence type="ECO:0000313" key="10">
    <source>
        <dbReference type="Proteomes" id="UP000033750"/>
    </source>
</evidence>
<comment type="similarity">
    <text evidence="1 6">Belongs to the universal ribosomal protein uL23 family.</text>
</comment>
<dbReference type="Gene3D" id="3.30.70.330">
    <property type="match status" value="1"/>
</dbReference>
<keyword evidence="3 6" id="KW-0694">RNA-binding</keyword>
<dbReference type="InterPro" id="IPR013025">
    <property type="entry name" value="Ribosomal_uL23-like"/>
</dbReference>
<dbReference type="GO" id="GO:0003735">
    <property type="term" value="F:structural constituent of ribosome"/>
    <property type="evidence" value="ECO:0007669"/>
    <property type="project" value="InterPro"/>
</dbReference>
<evidence type="ECO:0000313" key="9">
    <source>
        <dbReference type="EMBL" id="KKB27047.1"/>
    </source>
</evidence>
<dbReference type="Proteomes" id="UP000033750">
    <property type="component" value="Unassembled WGS sequence"/>
</dbReference>
<dbReference type="HAMAP" id="MF_01369_B">
    <property type="entry name" value="Ribosomal_uL23_B"/>
    <property type="match status" value="1"/>
</dbReference>
<dbReference type="NCBIfam" id="NF004363">
    <property type="entry name" value="PRK05738.2-4"/>
    <property type="match status" value="1"/>
</dbReference>
<comment type="caution">
    <text evidence="9">The sequence shown here is derived from an EMBL/GenBank/DDBJ whole genome shotgun (WGS) entry which is preliminary data.</text>
</comment>
<name>A0A0F5H2I2_9BACT</name>
<dbReference type="PANTHER" id="PTHR11620">
    <property type="entry name" value="60S RIBOSOMAL PROTEIN L23A"/>
    <property type="match status" value="1"/>
</dbReference>
<sequence>MELTQVIKKPILTEKTNLLQAKNIYTFEVNWSANKYQIKNAVETIFQVKVEKINTLKVDKKYKRVGRFEGFLNRYKKAMVTLKEGYSINYYPNENSEKENVKKELKEQQIKETKVKNKAKEALLAEKIANKKASAVKNKAQSNNSAARKTVSRNKKEA</sequence>
<accession>A0A0F5H2I2</accession>
<dbReference type="InterPro" id="IPR012678">
    <property type="entry name" value="Ribosomal_uL23/eL15/eS24_sf"/>
</dbReference>
<keyword evidence="2 6" id="KW-0699">rRNA-binding</keyword>
<dbReference type="InterPro" id="IPR012677">
    <property type="entry name" value="Nucleotide-bd_a/b_plait_sf"/>
</dbReference>
<evidence type="ECO:0000256" key="7">
    <source>
        <dbReference type="SAM" id="Coils"/>
    </source>
</evidence>
<protein>
    <recommendedName>
        <fullName evidence="6">Large ribosomal subunit protein uL23</fullName>
    </recommendedName>
</protein>
<keyword evidence="10" id="KW-1185">Reference proteome</keyword>
<keyword evidence="7" id="KW-0175">Coiled coil</keyword>
<proteinExistence type="inferred from homology"/>
<dbReference type="GO" id="GO:0019843">
    <property type="term" value="F:rRNA binding"/>
    <property type="evidence" value="ECO:0007669"/>
    <property type="project" value="UniProtKB-UniRule"/>
</dbReference>
<comment type="subunit">
    <text evidence="6">Part of the 50S ribosomal subunit. Contacts protein L29, and trigger factor when it is bound to the ribosome.</text>
</comment>
<dbReference type="GO" id="GO:1990904">
    <property type="term" value="C:ribonucleoprotein complex"/>
    <property type="evidence" value="ECO:0007669"/>
    <property type="project" value="UniProtKB-KW"/>
</dbReference>
<dbReference type="EMBL" id="JZXN01000009">
    <property type="protein sequence ID" value="KKB27047.1"/>
    <property type="molecule type" value="Genomic_DNA"/>
</dbReference>
<feature type="compositionally biased region" description="Low complexity" evidence="8">
    <location>
        <begin position="132"/>
        <end position="149"/>
    </location>
</feature>
<dbReference type="STRING" id="29561.MM26B8_00580"/>
<evidence type="ECO:0000256" key="3">
    <source>
        <dbReference type="ARBA" id="ARBA00022884"/>
    </source>
</evidence>
<evidence type="ECO:0000256" key="1">
    <source>
        <dbReference type="ARBA" id="ARBA00006700"/>
    </source>
</evidence>
<dbReference type="FunFam" id="3.30.70.330:FF:000001">
    <property type="entry name" value="50S ribosomal protein L23"/>
    <property type="match status" value="1"/>
</dbReference>
<reference evidence="9 10" key="1">
    <citation type="submission" date="2015-03" db="EMBL/GenBank/DDBJ databases">
        <title>Genome sequence of Mycoplasma meleagridis strain ATCC 25294.</title>
        <authorList>
            <person name="Yacoub E."/>
            <person name="Blanchard A."/>
            <person name="Sirand-Pugnet P."/>
            <person name="Mardassi B.B.A."/>
        </authorList>
    </citation>
    <scope>NUCLEOTIDE SEQUENCE [LARGE SCALE GENOMIC DNA]</scope>
    <source>
        <strain evidence="9 10">ATCC 25294</strain>
    </source>
</reference>
<feature type="region of interest" description="Disordered" evidence="8">
    <location>
        <begin position="132"/>
        <end position="158"/>
    </location>
</feature>
<comment type="function">
    <text evidence="6">One of the early assembly proteins it binds 23S rRNA. One of the proteins that surrounds the polypeptide exit tunnel on the outside of the ribosome. Forms the main docking site for trigger factor binding to the ribosome.</text>
</comment>
<dbReference type="GO" id="GO:0005840">
    <property type="term" value="C:ribosome"/>
    <property type="evidence" value="ECO:0007669"/>
    <property type="project" value="UniProtKB-KW"/>
</dbReference>
<feature type="coiled-coil region" evidence="7">
    <location>
        <begin position="91"/>
        <end position="118"/>
    </location>
</feature>
<dbReference type="AlphaFoldDB" id="A0A0F5H2I2"/>
<evidence type="ECO:0000256" key="2">
    <source>
        <dbReference type="ARBA" id="ARBA00022730"/>
    </source>
</evidence>
<dbReference type="PATRIC" id="fig|1264554.4.peg.230"/>
<dbReference type="OrthoDB" id="9793353at2"/>
<gene>
    <name evidence="6 9" type="primary">rplW</name>
    <name evidence="9" type="ORF">MMELEA_02760</name>
</gene>
<dbReference type="GO" id="GO:0006412">
    <property type="term" value="P:translation"/>
    <property type="evidence" value="ECO:0007669"/>
    <property type="project" value="UniProtKB-UniRule"/>
</dbReference>
<dbReference type="SUPFAM" id="SSF54189">
    <property type="entry name" value="Ribosomal proteins S24e, L23 and L15e"/>
    <property type="match status" value="1"/>
</dbReference>
<keyword evidence="5 6" id="KW-0687">Ribonucleoprotein</keyword>